<keyword evidence="3" id="KW-0539">Nucleus</keyword>
<evidence type="ECO:0000256" key="1">
    <source>
        <dbReference type="ARBA" id="ARBA00004604"/>
    </source>
</evidence>
<feature type="compositionally biased region" description="Acidic residues" evidence="6">
    <location>
        <begin position="90"/>
        <end position="103"/>
    </location>
</feature>
<dbReference type="InterPro" id="IPR035979">
    <property type="entry name" value="RBD_domain_sf"/>
</dbReference>
<feature type="compositionally biased region" description="Acidic residues" evidence="6">
    <location>
        <begin position="72"/>
        <end position="82"/>
    </location>
</feature>
<feature type="coiled-coil region" evidence="5">
    <location>
        <begin position="284"/>
        <end position="311"/>
    </location>
</feature>
<evidence type="ECO:0000256" key="3">
    <source>
        <dbReference type="ARBA" id="ARBA00023242"/>
    </source>
</evidence>
<dbReference type="Pfam" id="PF00076">
    <property type="entry name" value="RRM_1"/>
    <property type="match status" value="1"/>
</dbReference>
<dbReference type="GeneID" id="89956781"/>
<reference evidence="8 9" key="1">
    <citation type="submission" date="2022-11" db="EMBL/GenBank/DDBJ databases">
        <title>Mucor velutinosus strain NIH1002 WGS.</title>
        <authorList>
            <person name="Subramanian P."/>
            <person name="Mullikin J.C."/>
            <person name="Segre J.A."/>
            <person name="Zelazny A.M."/>
        </authorList>
    </citation>
    <scope>NUCLEOTIDE SEQUENCE [LARGE SCALE GENOMIC DNA]</scope>
    <source>
        <strain evidence="8 9">NIH1002</strain>
    </source>
</reference>
<feature type="compositionally biased region" description="Basic and acidic residues" evidence="6">
    <location>
        <begin position="141"/>
        <end position="162"/>
    </location>
</feature>
<evidence type="ECO:0000256" key="5">
    <source>
        <dbReference type="SAM" id="Coils"/>
    </source>
</evidence>
<proteinExistence type="predicted"/>
<dbReference type="EMBL" id="JASEJX010000006">
    <property type="protein sequence ID" value="KAK4521150.1"/>
    <property type="molecule type" value="Genomic_DNA"/>
</dbReference>
<accession>A0AAN7HWF7</accession>
<feature type="compositionally biased region" description="Acidic residues" evidence="6">
    <location>
        <begin position="116"/>
        <end position="132"/>
    </location>
</feature>
<dbReference type="GO" id="GO:0003723">
    <property type="term" value="F:RNA binding"/>
    <property type="evidence" value="ECO:0007669"/>
    <property type="project" value="UniProtKB-UniRule"/>
</dbReference>
<dbReference type="Proteomes" id="UP001304243">
    <property type="component" value="Unassembled WGS sequence"/>
</dbReference>
<organism evidence="8 9">
    <name type="scientific">Mucor velutinosus</name>
    <dbReference type="NCBI Taxonomy" id="708070"/>
    <lineage>
        <taxon>Eukaryota</taxon>
        <taxon>Fungi</taxon>
        <taxon>Fungi incertae sedis</taxon>
        <taxon>Mucoromycota</taxon>
        <taxon>Mucoromycotina</taxon>
        <taxon>Mucoromycetes</taxon>
        <taxon>Mucorales</taxon>
        <taxon>Mucorineae</taxon>
        <taxon>Mucoraceae</taxon>
        <taxon>Mucor</taxon>
    </lineage>
</organism>
<keyword evidence="5" id="KW-0175">Coiled coil</keyword>
<dbReference type="InterPro" id="IPR012677">
    <property type="entry name" value="Nucleotide-bd_a/b_plait_sf"/>
</dbReference>
<comment type="subcellular location">
    <subcellularLocation>
        <location evidence="1">Nucleus</location>
        <location evidence="1">Nucleolus</location>
    </subcellularLocation>
</comment>
<evidence type="ECO:0000256" key="6">
    <source>
        <dbReference type="SAM" id="MobiDB-lite"/>
    </source>
</evidence>
<evidence type="ECO:0000259" key="7">
    <source>
        <dbReference type="PROSITE" id="PS50102"/>
    </source>
</evidence>
<evidence type="ECO:0000256" key="4">
    <source>
        <dbReference type="PROSITE-ProRule" id="PRU00176"/>
    </source>
</evidence>
<evidence type="ECO:0000313" key="8">
    <source>
        <dbReference type="EMBL" id="KAK4521150.1"/>
    </source>
</evidence>
<sequence length="318" mass="36330">MPAAAAKTKKDTKAPAKKAPVKKSEKATPAKKETESSKRKRVSFKEESSNKKKAIGNKTKKVAVKEEKPVEQEESDVSEDEQSVEKVDDEKEVEEEDLTEEQEEALRKEILGDMASSDEDEDSSDEEVDAIDSNENIVTLDGKKMKESMTETKKTFDKKSKAAKTPKVEEKGVVYLGRIPHGFYEKEMKGYFSQFGDISRLRLSRNKKTGRSKHYGFIEFESADVAEIVAETMNNYLLFEHMLQCKVIPAEKVHENLFAGADKVYKPFNTELRNRQIHNKKKTPEELEQKCKALKKTEQRLRKEIKEAGIDYDFPSFS</sequence>
<feature type="domain" description="RRM" evidence="7">
    <location>
        <begin position="172"/>
        <end position="255"/>
    </location>
</feature>
<evidence type="ECO:0000256" key="2">
    <source>
        <dbReference type="ARBA" id="ARBA00022884"/>
    </source>
</evidence>
<feature type="compositionally biased region" description="Basic and acidic residues" evidence="6">
    <location>
        <begin position="22"/>
        <end position="50"/>
    </location>
</feature>
<protein>
    <recommendedName>
        <fullName evidence="7">RRM domain-containing protein</fullName>
    </recommendedName>
</protein>
<dbReference type="AlphaFoldDB" id="A0AAN7HWF7"/>
<dbReference type="PANTHER" id="PTHR46754">
    <property type="entry name" value="MKI67 FHA DOMAIN-INTERACTING NUCLEOLAR PHOSPHOPROTEIN"/>
    <property type="match status" value="1"/>
</dbReference>
<dbReference type="InterPro" id="IPR000504">
    <property type="entry name" value="RRM_dom"/>
</dbReference>
<dbReference type="GO" id="GO:0005730">
    <property type="term" value="C:nucleolus"/>
    <property type="evidence" value="ECO:0007669"/>
    <property type="project" value="UniProtKB-SubCell"/>
</dbReference>
<dbReference type="Gene3D" id="3.30.70.330">
    <property type="match status" value="1"/>
</dbReference>
<name>A0AAN7HWF7_9FUNG</name>
<keyword evidence="2 4" id="KW-0694">RNA-binding</keyword>
<keyword evidence="9" id="KW-1185">Reference proteome</keyword>
<dbReference type="RefSeq" id="XP_064687816.1">
    <property type="nucleotide sequence ID" value="XM_064832261.1"/>
</dbReference>
<dbReference type="PROSITE" id="PS50102">
    <property type="entry name" value="RRM"/>
    <property type="match status" value="1"/>
</dbReference>
<dbReference type="SUPFAM" id="SSF54928">
    <property type="entry name" value="RNA-binding domain, RBD"/>
    <property type="match status" value="1"/>
</dbReference>
<gene>
    <name evidence="8" type="ORF">ATC70_013095</name>
</gene>
<feature type="compositionally biased region" description="Basic residues" evidence="6">
    <location>
        <begin position="51"/>
        <end position="62"/>
    </location>
</feature>
<comment type="caution">
    <text evidence="8">The sequence shown here is derived from an EMBL/GenBank/DDBJ whole genome shotgun (WGS) entry which is preliminary data.</text>
</comment>
<feature type="region of interest" description="Disordered" evidence="6">
    <location>
        <begin position="1"/>
        <end position="162"/>
    </location>
</feature>
<dbReference type="CDD" id="cd12307">
    <property type="entry name" value="RRM_NIFK_like"/>
    <property type="match status" value="1"/>
</dbReference>
<dbReference type="SMART" id="SM00360">
    <property type="entry name" value="RRM"/>
    <property type="match status" value="1"/>
</dbReference>
<evidence type="ECO:0000313" key="9">
    <source>
        <dbReference type="Proteomes" id="UP001304243"/>
    </source>
</evidence>